<proteinExistence type="predicted"/>
<name>A0ABX9A0M4_9SPHN</name>
<keyword evidence="2" id="KW-0732">Signal</keyword>
<dbReference type="Proteomes" id="UP000824300">
    <property type="component" value="Chromosome"/>
</dbReference>
<keyword evidence="4" id="KW-1185">Reference proteome</keyword>
<dbReference type="EMBL" id="CP081296">
    <property type="protein sequence ID" value="QZD92883.1"/>
    <property type="molecule type" value="Genomic_DNA"/>
</dbReference>
<evidence type="ECO:0000256" key="1">
    <source>
        <dbReference type="SAM" id="Phobius"/>
    </source>
</evidence>
<feature type="signal peptide" evidence="2">
    <location>
        <begin position="1"/>
        <end position="27"/>
    </location>
</feature>
<evidence type="ECO:0000313" key="3">
    <source>
        <dbReference type="EMBL" id="QZD92883.1"/>
    </source>
</evidence>
<dbReference type="RefSeq" id="WP_221428579.1">
    <property type="nucleotide sequence ID" value="NZ_CP081296.1"/>
</dbReference>
<evidence type="ECO:0000313" key="4">
    <source>
        <dbReference type="Proteomes" id="UP000824300"/>
    </source>
</evidence>
<reference evidence="3 4" key="1">
    <citation type="submission" date="2021-08" db="EMBL/GenBank/DDBJ databases">
        <title>Comparative Genomics Analysis of the Genus Qipengyuania Reveals Extensive Genetic Diversity and Metabolic Versatility, Including the Description of Fifteen Novel Species.</title>
        <authorList>
            <person name="Liu Y."/>
        </authorList>
    </citation>
    <scope>NUCLEOTIDE SEQUENCE [LARGE SCALE GENOMIC DNA]</scope>
    <source>
        <strain evidence="3 4">1NDW3</strain>
    </source>
</reference>
<gene>
    <name evidence="3" type="ORF">K3162_02245</name>
</gene>
<evidence type="ECO:0000256" key="2">
    <source>
        <dbReference type="SAM" id="SignalP"/>
    </source>
</evidence>
<keyword evidence="1" id="KW-1133">Transmembrane helix</keyword>
<organism evidence="3 4">
    <name type="scientific">Qipengyuania xiapuensis</name>
    <dbReference type="NCBI Taxonomy" id="2867236"/>
    <lineage>
        <taxon>Bacteria</taxon>
        <taxon>Pseudomonadati</taxon>
        <taxon>Pseudomonadota</taxon>
        <taxon>Alphaproteobacteria</taxon>
        <taxon>Sphingomonadales</taxon>
        <taxon>Erythrobacteraceae</taxon>
        <taxon>Qipengyuania</taxon>
    </lineage>
</organism>
<feature type="transmembrane region" description="Helical" evidence="1">
    <location>
        <begin position="64"/>
        <end position="83"/>
    </location>
</feature>
<keyword evidence="1" id="KW-0812">Transmembrane</keyword>
<keyword evidence="1" id="KW-0472">Membrane</keyword>
<feature type="chain" id="PRO_5047192320" evidence="2">
    <location>
        <begin position="28"/>
        <end position="94"/>
    </location>
</feature>
<protein>
    <submittedName>
        <fullName evidence="3">Uncharacterized protein</fullName>
    </submittedName>
</protein>
<accession>A0ABX9A0M4</accession>
<sequence length="94" mass="9214">MIKKTLGRIMAGAGAMAMVATPMVANAGTRAADAEVVSVQPVKMSAVSRASEGAESRSEAGGTATIVAIIAAVAVIIGIIAAVDDDDDDLSPGS</sequence>